<evidence type="ECO:0000256" key="2">
    <source>
        <dbReference type="ARBA" id="ARBA00009773"/>
    </source>
</evidence>
<evidence type="ECO:0000256" key="8">
    <source>
        <dbReference type="SAM" id="Phobius"/>
    </source>
</evidence>
<evidence type="ECO:0000256" key="4">
    <source>
        <dbReference type="ARBA" id="ARBA00022475"/>
    </source>
</evidence>
<feature type="transmembrane region" description="Helical" evidence="8">
    <location>
        <begin position="256"/>
        <end position="283"/>
    </location>
</feature>
<name>A0ABX1JDB3_9PSEU</name>
<comment type="caution">
    <text evidence="9">The sequence shown here is derived from an EMBL/GenBank/DDBJ whole genome shotgun (WGS) entry which is preliminary data.</text>
</comment>
<sequence length="344" mass="36563">MADVPGQRRSPFVIGLVGAAGVAVTYGVVQLVLAALNVLILIGVAGFVAVGLDPAVGRLLRMRTPRWAAVTVVSLAALGLFGGFLAAAIPPLVAEATQFVDQLPELARQLQDHSSFLGHLNDRFHIQQRVSDLIAQQGSNLFQGLLGAGKFVFSAVVSTLTVIVLSLYFLADLPRIRSFLYRFVPRTRRPRATELGDEILAKVGAFVLGNLLTSLIAGLAIFAWCLPWGIPYAVLLSLLVAILDLIPIVGWLSAGVVVTLVALSVSPVCAIATIAYILVYRFLEDYIIVPKVIGRVVRVPAVVTVVSTLIGGVMLGLVGVLVAIPVAAAIKLVLEQVVFPRLDR</sequence>
<comment type="subcellular location">
    <subcellularLocation>
        <location evidence="1">Cell membrane</location>
        <topology evidence="1">Multi-pass membrane protein</topology>
    </subcellularLocation>
</comment>
<keyword evidence="7 8" id="KW-0472">Membrane</keyword>
<evidence type="ECO:0000256" key="6">
    <source>
        <dbReference type="ARBA" id="ARBA00022989"/>
    </source>
</evidence>
<feature type="transmembrane region" description="Helical" evidence="8">
    <location>
        <begin position="35"/>
        <end position="55"/>
    </location>
</feature>
<organism evidence="9 10">
    <name type="scientific">Amycolatopsis acididurans</name>
    <dbReference type="NCBI Taxonomy" id="2724524"/>
    <lineage>
        <taxon>Bacteria</taxon>
        <taxon>Bacillati</taxon>
        <taxon>Actinomycetota</taxon>
        <taxon>Actinomycetes</taxon>
        <taxon>Pseudonocardiales</taxon>
        <taxon>Pseudonocardiaceae</taxon>
        <taxon>Amycolatopsis</taxon>
    </lineage>
</organism>
<keyword evidence="5 8" id="KW-0812">Transmembrane</keyword>
<dbReference type="InterPro" id="IPR002549">
    <property type="entry name" value="AI-2E-like"/>
</dbReference>
<reference evidence="9 10" key="1">
    <citation type="submission" date="2020-04" db="EMBL/GenBank/DDBJ databases">
        <title>Novel species.</title>
        <authorList>
            <person name="Teo W.F.A."/>
            <person name="Lipun K."/>
            <person name="Srisuk N."/>
            <person name="Duangmal K."/>
        </authorList>
    </citation>
    <scope>NUCLEOTIDE SEQUENCE [LARGE SCALE GENOMIC DNA]</scope>
    <source>
        <strain evidence="9 10">K13G38</strain>
    </source>
</reference>
<feature type="transmembrane region" description="Helical" evidence="8">
    <location>
        <begin position="151"/>
        <end position="171"/>
    </location>
</feature>
<comment type="similarity">
    <text evidence="2">Belongs to the autoinducer-2 exporter (AI-2E) (TC 2.A.86) family.</text>
</comment>
<evidence type="ECO:0000313" key="9">
    <source>
        <dbReference type="EMBL" id="NKQ57236.1"/>
    </source>
</evidence>
<keyword evidence="3" id="KW-0813">Transport</keyword>
<keyword evidence="6 8" id="KW-1133">Transmembrane helix</keyword>
<evidence type="ECO:0000256" key="3">
    <source>
        <dbReference type="ARBA" id="ARBA00022448"/>
    </source>
</evidence>
<feature type="transmembrane region" description="Helical" evidence="8">
    <location>
        <begin position="303"/>
        <end position="334"/>
    </location>
</feature>
<proteinExistence type="inferred from homology"/>
<dbReference type="PANTHER" id="PTHR21716:SF53">
    <property type="entry name" value="PERMEASE PERM-RELATED"/>
    <property type="match status" value="1"/>
</dbReference>
<dbReference type="EMBL" id="JAAXLS010000033">
    <property type="protein sequence ID" value="NKQ57236.1"/>
    <property type="molecule type" value="Genomic_DNA"/>
</dbReference>
<evidence type="ECO:0000256" key="5">
    <source>
        <dbReference type="ARBA" id="ARBA00022692"/>
    </source>
</evidence>
<protein>
    <submittedName>
        <fullName evidence="9">AI-2E family transporter</fullName>
    </submittedName>
</protein>
<keyword evidence="10" id="KW-1185">Reference proteome</keyword>
<dbReference type="Proteomes" id="UP000715441">
    <property type="component" value="Unassembled WGS sequence"/>
</dbReference>
<dbReference type="Pfam" id="PF01594">
    <property type="entry name" value="AI-2E_transport"/>
    <property type="match status" value="1"/>
</dbReference>
<feature type="transmembrane region" description="Helical" evidence="8">
    <location>
        <begin position="230"/>
        <end position="249"/>
    </location>
</feature>
<feature type="transmembrane region" description="Helical" evidence="8">
    <location>
        <begin position="67"/>
        <end position="89"/>
    </location>
</feature>
<accession>A0ABX1JDB3</accession>
<feature type="transmembrane region" description="Helical" evidence="8">
    <location>
        <begin position="12"/>
        <end position="29"/>
    </location>
</feature>
<evidence type="ECO:0000313" key="10">
    <source>
        <dbReference type="Proteomes" id="UP000715441"/>
    </source>
</evidence>
<evidence type="ECO:0000256" key="7">
    <source>
        <dbReference type="ARBA" id="ARBA00023136"/>
    </source>
</evidence>
<gene>
    <name evidence="9" type="ORF">HFP15_30640</name>
</gene>
<keyword evidence="4" id="KW-1003">Cell membrane</keyword>
<dbReference type="RefSeq" id="WP_168520263.1">
    <property type="nucleotide sequence ID" value="NZ_JAAXLS010000033.1"/>
</dbReference>
<feature type="transmembrane region" description="Helical" evidence="8">
    <location>
        <begin position="199"/>
        <end position="224"/>
    </location>
</feature>
<dbReference type="PANTHER" id="PTHR21716">
    <property type="entry name" value="TRANSMEMBRANE PROTEIN"/>
    <property type="match status" value="1"/>
</dbReference>
<evidence type="ECO:0000256" key="1">
    <source>
        <dbReference type="ARBA" id="ARBA00004651"/>
    </source>
</evidence>